<keyword evidence="2" id="KW-1185">Reference proteome</keyword>
<reference evidence="2" key="1">
    <citation type="submission" date="2017-09" db="EMBL/GenBank/DDBJ databases">
        <authorList>
            <person name="Varghese N."/>
            <person name="Submissions S."/>
        </authorList>
    </citation>
    <scope>NUCLEOTIDE SEQUENCE [LARGE SCALE GENOMIC DNA]</scope>
    <source>
        <strain evidence="2">CGMCC 1.12461</strain>
    </source>
</reference>
<dbReference type="AlphaFoldDB" id="A0A285J3E9"/>
<gene>
    <name evidence="1" type="ORF">SAMN06297280_2736</name>
</gene>
<dbReference type="EMBL" id="OBEB01000005">
    <property type="protein sequence ID" value="SNY54794.1"/>
    <property type="molecule type" value="Genomic_DNA"/>
</dbReference>
<evidence type="ECO:0000313" key="2">
    <source>
        <dbReference type="Proteomes" id="UP000219353"/>
    </source>
</evidence>
<proteinExistence type="predicted"/>
<name>A0A285J3E9_9GAMM</name>
<evidence type="ECO:0000313" key="1">
    <source>
        <dbReference type="EMBL" id="SNY54794.1"/>
    </source>
</evidence>
<sequence length="60" mass="7091">MKQQQDIRFLSAFERIFSVAELDALGKQSGFMKRRWHVTPQKFCMALVSELWGRVLRFAT</sequence>
<accession>A0A285J3E9</accession>
<evidence type="ECO:0008006" key="3">
    <source>
        <dbReference type="Google" id="ProtNLM"/>
    </source>
</evidence>
<protein>
    <recommendedName>
        <fullName evidence="3">DUF4372 domain-containing protein</fullName>
    </recommendedName>
</protein>
<dbReference type="Proteomes" id="UP000219353">
    <property type="component" value="Unassembled WGS sequence"/>
</dbReference>
<organism evidence="1 2">
    <name type="scientific">Arsukibacterium tuosuense</name>
    <dbReference type="NCBI Taxonomy" id="1323745"/>
    <lineage>
        <taxon>Bacteria</taxon>
        <taxon>Pseudomonadati</taxon>
        <taxon>Pseudomonadota</taxon>
        <taxon>Gammaproteobacteria</taxon>
        <taxon>Chromatiales</taxon>
        <taxon>Chromatiaceae</taxon>
        <taxon>Arsukibacterium</taxon>
    </lineage>
</organism>